<feature type="domain" description="SGNH hydrolase-type esterase" evidence="1">
    <location>
        <begin position="9"/>
        <end position="204"/>
    </location>
</feature>
<dbReference type="GO" id="GO:0004622">
    <property type="term" value="F:phosphatidylcholine lysophospholipase activity"/>
    <property type="evidence" value="ECO:0007669"/>
    <property type="project" value="TreeGrafter"/>
</dbReference>
<dbReference type="PANTHER" id="PTHR30383">
    <property type="entry name" value="THIOESTERASE 1/PROTEASE 1/LYSOPHOSPHOLIPASE L1"/>
    <property type="match status" value="1"/>
</dbReference>
<dbReference type="SUPFAM" id="SSF52266">
    <property type="entry name" value="SGNH hydrolase"/>
    <property type="match status" value="1"/>
</dbReference>
<name>A0A7W0HPC6_9ACTN</name>
<dbReference type="RefSeq" id="WP_181609266.1">
    <property type="nucleotide sequence ID" value="NZ_BAABAM010000006.1"/>
</dbReference>
<dbReference type="EMBL" id="JACDUR010000002">
    <property type="protein sequence ID" value="MBA2890441.1"/>
    <property type="molecule type" value="Genomic_DNA"/>
</dbReference>
<sequence>MTEIRVMIVGDSISHGSSGDWTWRYRLWKHLCAHDVAVDLVGSRDHLDNIRTEECGDGDRTYADPAFDTDHDAQWGRPYLLEKAAIEAKVAAHRPEYMLVLLGINDLFWYGVDPQAFEANLREFVTNARRAAPALRFVVGAMLPTQRAHDDLAFATRVAVCNLRIRAVAGELSTPESPIVVANTDAEFVAAEHTWDGTHPNPRGEFRIAAAFADALAAWYTVGAPYPRPYPDADDIAPDAKRPLIA</sequence>
<keyword evidence="3" id="KW-1185">Reference proteome</keyword>
<dbReference type="Gene3D" id="3.40.50.1110">
    <property type="entry name" value="SGNH hydrolase"/>
    <property type="match status" value="1"/>
</dbReference>
<evidence type="ECO:0000313" key="2">
    <source>
        <dbReference type="EMBL" id="MBA2890441.1"/>
    </source>
</evidence>
<reference evidence="2 3" key="1">
    <citation type="submission" date="2020-07" db="EMBL/GenBank/DDBJ databases">
        <title>Genomic Encyclopedia of Type Strains, Phase IV (KMG-IV): sequencing the most valuable type-strain genomes for metagenomic binning, comparative biology and taxonomic classification.</title>
        <authorList>
            <person name="Goeker M."/>
        </authorList>
    </citation>
    <scope>NUCLEOTIDE SEQUENCE [LARGE SCALE GENOMIC DNA]</scope>
    <source>
        <strain evidence="2 3">DSM 45533</strain>
    </source>
</reference>
<gene>
    <name evidence="2" type="ORF">HNR30_001782</name>
</gene>
<protein>
    <submittedName>
        <fullName evidence="2">Lysophospholipase L1-like esterase</fullName>
    </submittedName>
</protein>
<comment type="caution">
    <text evidence="2">The sequence shown here is derived from an EMBL/GenBank/DDBJ whole genome shotgun (WGS) entry which is preliminary data.</text>
</comment>
<dbReference type="AlphaFoldDB" id="A0A7W0HPC6"/>
<evidence type="ECO:0000313" key="3">
    <source>
        <dbReference type="Proteomes" id="UP000530928"/>
    </source>
</evidence>
<dbReference type="Proteomes" id="UP000530928">
    <property type="component" value="Unassembled WGS sequence"/>
</dbReference>
<dbReference type="InterPro" id="IPR013830">
    <property type="entry name" value="SGNH_hydro"/>
</dbReference>
<evidence type="ECO:0000259" key="1">
    <source>
        <dbReference type="Pfam" id="PF13472"/>
    </source>
</evidence>
<proteinExistence type="predicted"/>
<organism evidence="2 3">
    <name type="scientific">Nonomuraea soli</name>
    <dbReference type="NCBI Taxonomy" id="1032476"/>
    <lineage>
        <taxon>Bacteria</taxon>
        <taxon>Bacillati</taxon>
        <taxon>Actinomycetota</taxon>
        <taxon>Actinomycetes</taxon>
        <taxon>Streptosporangiales</taxon>
        <taxon>Streptosporangiaceae</taxon>
        <taxon>Nonomuraea</taxon>
    </lineage>
</organism>
<dbReference type="PANTHER" id="PTHR30383:SF2">
    <property type="entry name" value="CELLULOSE-BINDING PROTEIN"/>
    <property type="match status" value="1"/>
</dbReference>
<dbReference type="Pfam" id="PF13472">
    <property type="entry name" value="Lipase_GDSL_2"/>
    <property type="match status" value="1"/>
</dbReference>
<dbReference type="InterPro" id="IPR036514">
    <property type="entry name" value="SGNH_hydro_sf"/>
</dbReference>
<dbReference type="InterPro" id="IPR051532">
    <property type="entry name" value="Ester_Hydrolysis_Enzymes"/>
</dbReference>
<accession>A0A7W0HPC6</accession>